<proteinExistence type="predicted"/>
<accession>A0ABU6NSD4</accession>
<feature type="transmembrane region" description="Helical" evidence="1">
    <location>
        <begin position="7"/>
        <end position="30"/>
    </location>
</feature>
<keyword evidence="3" id="KW-1185">Reference proteome</keyword>
<evidence type="ECO:0000313" key="2">
    <source>
        <dbReference type="EMBL" id="MED4400070.1"/>
    </source>
</evidence>
<evidence type="ECO:0000313" key="3">
    <source>
        <dbReference type="Proteomes" id="UP001342826"/>
    </source>
</evidence>
<dbReference type="EMBL" id="JARTFS010000001">
    <property type="protein sequence ID" value="MED4400070.1"/>
    <property type="molecule type" value="Genomic_DNA"/>
</dbReference>
<comment type="caution">
    <text evidence="2">The sequence shown here is derived from an EMBL/GenBank/DDBJ whole genome shotgun (WGS) entry which is preliminary data.</text>
</comment>
<keyword evidence="1" id="KW-0812">Transmembrane</keyword>
<name>A0ABU6NSD4_9BACI</name>
<gene>
    <name evidence="2" type="ORF">P9271_01695</name>
</gene>
<dbReference type="RefSeq" id="WP_328014693.1">
    <property type="nucleotide sequence ID" value="NZ_JARTFS010000001.1"/>
</dbReference>
<keyword evidence="1" id="KW-1133">Transmembrane helix</keyword>
<evidence type="ECO:0000256" key="1">
    <source>
        <dbReference type="SAM" id="Phobius"/>
    </source>
</evidence>
<dbReference type="Proteomes" id="UP001342826">
    <property type="component" value="Unassembled WGS sequence"/>
</dbReference>
<keyword evidence="1" id="KW-0472">Membrane</keyword>
<reference evidence="2 3" key="1">
    <citation type="submission" date="2023-03" db="EMBL/GenBank/DDBJ databases">
        <title>Bacillus Genome Sequencing.</title>
        <authorList>
            <person name="Dunlap C."/>
        </authorList>
    </citation>
    <scope>NUCLEOTIDE SEQUENCE [LARGE SCALE GENOMIC DNA]</scope>
    <source>
        <strain evidence="2 3">NRS-1717</strain>
    </source>
</reference>
<protein>
    <submittedName>
        <fullName evidence="2">Uncharacterized protein</fullName>
    </submittedName>
</protein>
<sequence length="167" mass="19278">MTKKMVIISSIMLVIVSMSVIVIIVALPIIQSFIDYNAVEEEVKSANRDEIQQFMGDMEKGIEKEITVARRFYGGRSSLASNAPEEPKGWVIYHLRSVYDEAAKESWIEVTPDLSRFKQSKDEPIDVITSRQQCGYISLKKDPEYIDDPGTFMLTECFHRWEYELKK</sequence>
<organism evidence="2 3">
    <name type="scientific">Metabacillus fastidiosus</name>
    <dbReference type="NCBI Taxonomy" id="1458"/>
    <lineage>
        <taxon>Bacteria</taxon>
        <taxon>Bacillati</taxon>
        <taxon>Bacillota</taxon>
        <taxon>Bacilli</taxon>
        <taxon>Bacillales</taxon>
        <taxon>Bacillaceae</taxon>
        <taxon>Metabacillus</taxon>
    </lineage>
</organism>